<name>A0A0G4GY18_VITBC</name>
<accession>A0A0G4GY18</accession>
<dbReference type="AlphaFoldDB" id="A0A0G4GY18"/>
<dbReference type="EMBL" id="CDMY01000868">
    <property type="protein sequence ID" value="CEM35776.1"/>
    <property type="molecule type" value="Genomic_DNA"/>
</dbReference>
<reference evidence="1 2" key="1">
    <citation type="submission" date="2014-11" db="EMBL/GenBank/DDBJ databases">
        <authorList>
            <person name="Zhu J."/>
            <person name="Qi W."/>
            <person name="Song R."/>
        </authorList>
    </citation>
    <scope>NUCLEOTIDE SEQUENCE [LARGE SCALE GENOMIC DNA]</scope>
</reference>
<sequence>MGRFIRLAAIYRLTPANGLPLVLSAQWLTAHLPSRTAFHQLPLAIAIYRSFGHLLTHSGQSLALQQADNGQYRMGNEAPFRVVPLGELPGGHPYAEGYKRTDPVIRSGGWLYHSFSAFLLYALLSWSHEEGVGHRRVLAANIGRGDNRYGRLVRTDDISEDQGIAVDYRDVWFNLNAANPIDLRRVIVSGFRPNETVAAHLRVGYGDIDLRTTEPSAADRSQPLADRYPVSVGAARRLLQAFELERDVIDRGWVVD</sequence>
<dbReference type="Proteomes" id="UP000041254">
    <property type="component" value="Unassembled WGS sequence"/>
</dbReference>
<keyword evidence="2" id="KW-1185">Reference proteome</keyword>
<dbReference type="InParanoid" id="A0A0G4GY18"/>
<evidence type="ECO:0000313" key="1">
    <source>
        <dbReference type="EMBL" id="CEM35776.1"/>
    </source>
</evidence>
<protein>
    <submittedName>
        <fullName evidence="1">Uncharacterized protein</fullName>
    </submittedName>
</protein>
<proteinExistence type="predicted"/>
<dbReference type="PhylomeDB" id="A0A0G4GY18"/>
<evidence type="ECO:0000313" key="2">
    <source>
        <dbReference type="Proteomes" id="UP000041254"/>
    </source>
</evidence>
<organism evidence="1 2">
    <name type="scientific">Vitrella brassicaformis (strain CCMP3155)</name>
    <dbReference type="NCBI Taxonomy" id="1169540"/>
    <lineage>
        <taxon>Eukaryota</taxon>
        <taxon>Sar</taxon>
        <taxon>Alveolata</taxon>
        <taxon>Colpodellida</taxon>
        <taxon>Vitrellaceae</taxon>
        <taxon>Vitrella</taxon>
    </lineage>
</organism>
<gene>
    <name evidence="1" type="ORF">Vbra_6395</name>
</gene>
<dbReference type="VEuPathDB" id="CryptoDB:Vbra_6395"/>